<reference evidence="1 2" key="1">
    <citation type="submission" date="2018-06" db="EMBL/GenBank/DDBJ databases">
        <title>Comparative genomics of downy mildews reveals potential adaptations to biotrophy.</title>
        <authorList>
            <person name="Fletcher K."/>
            <person name="Klosterman S.J."/>
            <person name="Derevnina L."/>
            <person name="Martin F."/>
            <person name="Koike S."/>
            <person name="Reyes Chin-Wo S."/>
            <person name="Mou B."/>
            <person name="Michelmore R."/>
        </authorList>
    </citation>
    <scope>NUCLEOTIDE SEQUENCE [LARGE SCALE GENOMIC DNA]</scope>
    <source>
        <strain evidence="1 2">R13</strain>
    </source>
</reference>
<evidence type="ECO:0000313" key="1">
    <source>
        <dbReference type="EMBL" id="RQM12488.1"/>
    </source>
</evidence>
<dbReference type="AlphaFoldDB" id="A0A425C633"/>
<name>A0A425C633_9STRA</name>
<dbReference type="PANTHER" id="PTHR33099:SF7">
    <property type="entry name" value="MYND-TYPE DOMAIN-CONTAINING PROTEIN"/>
    <property type="match status" value="1"/>
</dbReference>
<dbReference type="VEuPathDB" id="FungiDB:DD237_008504"/>
<comment type="caution">
    <text evidence="1">The sequence shown here is derived from an EMBL/GenBank/DDBJ whole genome shotgun (WGS) entry which is preliminary data.</text>
</comment>
<dbReference type="PANTHER" id="PTHR33099">
    <property type="entry name" value="FE2OG DIOXYGENASE DOMAIN-CONTAINING PROTEIN"/>
    <property type="match status" value="1"/>
</dbReference>
<gene>
    <name evidence="1" type="ORF">DD237_008504</name>
</gene>
<sequence>MFEAEYWEDKWPFGGEGEPDDVPVPKGEVCVKISELVGLADENAGEYSFGGQADTLPVDPGLFVNSLGTISFPLVEEEAEKLIAKCEKSPYGHNMETRINEYVRKSWQLQPDKVEITNRSWEKELDKLTEIIANRLGYKGIPLQCKLYKVLVYEEGGHFYRHRDTEKEDGMIATLVVQPPSTHEGGDLVVYHYKEEHRHDFGKADGTAAYLPHFAVHYADAEHYLENVTKGFRLAMVYSICLPAAMHHLRKDPTWTVPDALSVAISQMENESFALLLSHHYTKKSIGDLGCAALKGADRARFQALEVANSRVSDDKKLRFFIAKLSLKLDISLSDSSCWGRKQAFHWYTTSGEDLGRWKDEEGGKMLKFNFLNPGGETFYWLWESFTRSEDIEFTGNEGPIKSTKYSRFAVFAWPAVRHEENMLNFTSAEHAVEDLASRKLVSAAALRTFLDAASSKSGWGVDNRGRRGAMASVRFCRSFLNLLVDVGDPELTKLFLSKYCPRLGKQNENASLIPAFIKIASTFSWVDVGEALLDVLGTQSPYWGYGEKPGDSAVELLLRVAAGLNDEVPRQALLAKALKKIEKEKTVLHSSTAAEVLWKHAICLGDSQSFDMVISKLDKMEPSELGPFGNVLVQHGSDFDPTSEQFVLLSKIAAKRMEWLKGEIHKLDKLSKTFSWEMPYAGFSERKEITEFLRGPQQSMTLKGERSDQNFMNLRTAKELATTCNDERILFAWPTVRHGENMLNFTSAELAVKDLASRKPVSAAELRTFLDAASSKSGWGVDNRGRRGAMASVRFCRSFLNLLVDVGDPELTKLFLSKYCPRLGKKNENASLIPAFIKIASTFSWDDVGEALLDILGYGEKPGDSAVELLLRVAAGLNDGVPRQALLAKALEKIEKEKTVLHSSTAAEVLWKHAICLGDSQSFDMVISKLDKMEPSELGPFGNVLVQHGSDFDPTSEQFALLSKIAAKRVEWLKGEIHKLDKLSKTFSWEMPYAGFSERKEITEFLRGPQQSMTLKGERSDQNFMNLRTAKELATTCNDERIRESSYVAKASVSKYERAVVTITKTRKWYEDSQANLVRYAEEMANLSDVYKGSRGLVSTKRPRLE</sequence>
<organism evidence="1 2">
    <name type="scientific">Peronospora effusa</name>
    <dbReference type="NCBI Taxonomy" id="542832"/>
    <lineage>
        <taxon>Eukaryota</taxon>
        <taxon>Sar</taxon>
        <taxon>Stramenopiles</taxon>
        <taxon>Oomycota</taxon>
        <taxon>Peronosporomycetes</taxon>
        <taxon>Peronosporales</taxon>
        <taxon>Peronosporaceae</taxon>
        <taxon>Peronospora</taxon>
    </lineage>
</organism>
<proteinExistence type="predicted"/>
<dbReference type="EMBL" id="QKXF01000330">
    <property type="protein sequence ID" value="RQM12488.1"/>
    <property type="molecule type" value="Genomic_DNA"/>
</dbReference>
<dbReference type="Proteomes" id="UP000286097">
    <property type="component" value="Unassembled WGS sequence"/>
</dbReference>
<evidence type="ECO:0008006" key="3">
    <source>
        <dbReference type="Google" id="ProtNLM"/>
    </source>
</evidence>
<evidence type="ECO:0000313" key="2">
    <source>
        <dbReference type="Proteomes" id="UP000286097"/>
    </source>
</evidence>
<accession>A0A425C633</accession>
<dbReference type="Gene3D" id="2.60.120.620">
    <property type="entry name" value="q2cbj1_9rhob like domain"/>
    <property type="match status" value="1"/>
</dbReference>
<protein>
    <recommendedName>
        <fullName evidence="3">Fe2OG dioxygenase domain-containing protein</fullName>
    </recommendedName>
</protein>